<sequence>MALDEERNGKAKVEVLDDQDINDMDESLAALFPDGTGNGQAPDPTRQPFEKVLYRLSDSSGQLDFVEVSRGDGVKRSQLNSDDVFILDTEKVCYVWLGKGASIEEKRNAFPAAHNYMMSTKCPNPYNPITVVDEGHETHGFNAAF</sequence>
<dbReference type="Proteomes" id="UP000887567">
    <property type="component" value="Unplaced"/>
</dbReference>
<organism evidence="2 3">
    <name type="scientific">Exaiptasia diaphana</name>
    <name type="common">Tropical sea anemone</name>
    <name type="synonym">Aiptasia pulchella</name>
    <dbReference type="NCBI Taxonomy" id="2652724"/>
    <lineage>
        <taxon>Eukaryota</taxon>
        <taxon>Metazoa</taxon>
        <taxon>Cnidaria</taxon>
        <taxon>Anthozoa</taxon>
        <taxon>Hexacorallia</taxon>
        <taxon>Actiniaria</taxon>
        <taxon>Aiptasiidae</taxon>
        <taxon>Exaiptasia</taxon>
    </lineage>
</organism>
<dbReference type="InterPro" id="IPR029006">
    <property type="entry name" value="ADF-H/Gelsolin-like_dom_sf"/>
</dbReference>
<dbReference type="Gene3D" id="3.40.20.10">
    <property type="entry name" value="Severin"/>
    <property type="match status" value="1"/>
</dbReference>
<evidence type="ECO:0000313" key="3">
    <source>
        <dbReference type="Proteomes" id="UP000887567"/>
    </source>
</evidence>
<dbReference type="Pfam" id="PF00626">
    <property type="entry name" value="Gelsolin"/>
    <property type="match status" value="1"/>
</dbReference>
<dbReference type="GO" id="GO:0051015">
    <property type="term" value="F:actin filament binding"/>
    <property type="evidence" value="ECO:0007669"/>
    <property type="project" value="InterPro"/>
</dbReference>
<dbReference type="CDD" id="cd11292">
    <property type="entry name" value="gelsolin_S3_like"/>
    <property type="match status" value="1"/>
</dbReference>
<dbReference type="GO" id="GO:0005737">
    <property type="term" value="C:cytoplasm"/>
    <property type="evidence" value="ECO:0007669"/>
    <property type="project" value="TreeGrafter"/>
</dbReference>
<dbReference type="KEGG" id="epa:110233745"/>
<accession>A0A913WVE2</accession>
<dbReference type="PANTHER" id="PTHR11977:SF130">
    <property type="entry name" value="SEVERIN"/>
    <property type="match status" value="1"/>
</dbReference>
<evidence type="ECO:0000313" key="2">
    <source>
        <dbReference type="EnsemblMetazoa" id="XP_020894724.1"/>
    </source>
</evidence>
<dbReference type="PANTHER" id="PTHR11977">
    <property type="entry name" value="VILLIN"/>
    <property type="match status" value="1"/>
</dbReference>
<dbReference type="InterPro" id="IPR007122">
    <property type="entry name" value="Villin/Gelsolin"/>
</dbReference>
<evidence type="ECO:0000259" key="1">
    <source>
        <dbReference type="Pfam" id="PF00626"/>
    </source>
</evidence>
<dbReference type="GeneID" id="110233745"/>
<dbReference type="SMART" id="SM00262">
    <property type="entry name" value="GEL"/>
    <property type="match status" value="1"/>
</dbReference>
<dbReference type="OrthoDB" id="6375767at2759"/>
<reference evidence="2" key="1">
    <citation type="submission" date="2022-11" db="UniProtKB">
        <authorList>
            <consortium name="EnsemblMetazoa"/>
        </authorList>
    </citation>
    <scope>IDENTIFICATION</scope>
</reference>
<proteinExistence type="predicted"/>
<name>A0A913WVE2_EXADI</name>
<dbReference type="InterPro" id="IPR007123">
    <property type="entry name" value="Gelsolin-like_dom"/>
</dbReference>
<feature type="domain" description="Gelsolin-like" evidence="1">
    <location>
        <begin position="76"/>
        <end position="141"/>
    </location>
</feature>
<dbReference type="GO" id="GO:0008154">
    <property type="term" value="P:actin polymerization or depolymerization"/>
    <property type="evidence" value="ECO:0007669"/>
    <property type="project" value="TreeGrafter"/>
</dbReference>
<dbReference type="GO" id="GO:0015629">
    <property type="term" value="C:actin cytoskeleton"/>
    <property type="evidence" value="ECO:0007669"/>
    <property type="project" value="TreeGrafter"/>
</dbReference>
<dbReference type="RefSeq" id="XP_020894724.1">
    <property type="nucleotide sequence ID" value="XM_021039065.2"/>
</dbReference>
<dbReference type="AlphaFoldDB" id="A0A913WVE2"/>
<dbReference type="EnsemblMetazoa" id="XM_021039065.2">
    <property type="protein sequence ID" value="XP_020894724.1"/>
    <property type="gene ID" value="LOC110233745"/>
</dbReference>
<dbReference type="SUPFAM" id="SSF55753">
    <property type="entry name" value="Actin depolymerizing proteins"/>
    <property type="match status" value="1"/>
</dbReference>
<protein>
    <recommendedName>
        <fullName evidence="1">Gelsolin-like domain-containing protein</fullName>
    </recommendedName>
</protein>
<keyword evidence="3" id="KW-1185">Reference proteome</keyword>